<comment type="subunit">
    <text evidence="6">The glycine cleavage system is composed of four proteins: P, T, L and H. In this organism, the P 'protein' is a heterodimer of two subunits.</text>
</comment>
<dbReference type="AlphaFoldDB" id="A0A364K2Q7"/>
<evidence type="ECO:0000313" key="10">
    <source>
        <dbReference type="Proteomes" id="UP000251213"/>
    </source>
</evidence>
<dbReference type="Pfam" id="PF21478">
    <property type="entry name" value="GcvP2_C"/>
    <property type="match status" value="1"/>
</dbReference>
<name>A0A364K2Q7_9BACL</name>
<dbReference type="InterPro" id="IPR023012">
    <property type="entry name" value="GcvPB"/>
</dbReference>
<evidence type="ECO:0000256" key="1">
    <source>
        <dbReference type="ARBA" id="ARBA00001933"/>
    </source>
</evidence>
<keyword evidence="10" id="KW-1185">Reference proteome</keyword>
<proteinExistence type="inferred from homology"/>
<dbReference type="FunFam" id="3.40.640.10:FF:000034">
    <property type="entry name" value="Probable glycine dehydrogenase (decarboxylating) subunit 2"/>
    <property type="match status" value="1"/>
</dbReference>
<feature type="domain" description="Glycine cleavage system P-protein N-terminal" evidence="7">
    <location>
        <begin position="34"/>
        <end position="296"/>
    </location>
</feature>
<keyword evidence="3 6" id="KW-0663">Pyridoxal phosphate</keyword>
<evidence type="ECO:0000256" key="3">
    <source>
        <dbReference type="ARBA" id="ARBA00022898"/>
    </source>
</evidence>
<feature type="modified residue" description="N6-(pyridoxal phosphate)lysine" evidence="6">
    <location>
        <position position="273"/>
    </location>
</feature>
<comment type="similarity">
    <text evidence="6">Belongs to the GcvP family. C-terminal subunit subfamily.</text>
</comment>
<dbReference type="GO" id="GO:0030170">
    <property type="term" value="F:pyridoxal phosphate binding"/>
    <property type="evidence" value="ECO:0007669"/>
    <property type="project" value="TreeGrafter"/>
</dbReference>
<dbReference type="InterPro" id="IPR015422">
    <property type="entry name" value="PyrdxlP-dep_Trfase_small"/>
</dbReference>
<evidence type="ECO:0000259" key="7">
    <source>
        <dbReference type="Pfam" id="PF02347"/>
    </source>
</evidence>
<evidence type="ECO:0000256" key="6">
    <source>
        <dbReference type="HAMAP-Rule" id="MF_00713"/>
    </source>
</evidence>
<dbReference type="Proteomes" id="UP000251213">
    <property type="component" value="Unassembled WGS sequence"/>
</dbReference>
<evidence type="ECO:0000259" key="8">
    <source>
        <dbReference type="Pfam" id="PF21478"/>
    </source>
</evidence>
<dbReference type="GO" id="GO:0004375">
    <property type="term" value="F:glycine dehydrogenase (decarboxylating) activity"/>
    <property type="evidence" value="ECO:0007669"/>
    <property type="project" value="UniProtKB-EC"/>
</dbReference>
<dbReference type="FunFam" id="3.90.1150.10:FF:000014">
    <property type="entry name" value="Probable glycine dehydrogenase (decarboxylating) subunit 2"/>
    <property type="match status" value="1"/>
</dbReference>
<protein>
    <recommendedName>
        <fullName evidence="6">Probable glycine dehydrogenase (decarboxylating) subunit 2</fullName>
        <ecNumber evidence="6">1.4.4.2</ecNumber>
    </recommendedName>
    <alternativeName>
        <fullName evidence="6">Glycine cleavage system P-protein subunit 2</fullName>
    </alternativeName>
    <alternativeName>
        <fullName evidence="6">Glycine decarboxylase subunit 2</fullName>
    </alternativeName>
    <alternativeName>
        <fullName evidence="6">Glycine dehydrogenase (aminomethyl-transferring) subunit 2</fullName>
    </alternativeName>
</protein>
<dbReference type="NCBIfam" id="NF003346">
    <property type="entry name" value="PRK04366.1"/>
    <property type="match status" value="1"/>
</dbReference>
<reference evidence="9 10" key="2">
    <citation type="submission" date="2018-06" db="EMBL/GenBank/DDBJ databases">
        <authorList>
            <person name="Zhirakovskaya E."/>
        </authorList>
    </citation>
    <scope>NUCLEOTIDE SEQUENCE [LARGE SCALE GENOMIC DNA]</scope>
    <source>
        <strain evidence="9 10">FBKL4.011</strain>
    </source>
</reference>
<dbReference type="Pfam" id="PF02347">
    <property type="entry name" value="GDC-P"/>
    <property type="match status" value="1"/>
</dbReference>
<dbReference type="SUPFAM" id="SSF53383">
    <property type="entry name" value="PLP-dependent transferases"/>
    <property type="match status" value="1"/>
</dbReference>
<dbReference type="InterPro" id="IPR049315">
    <property type="entry name" value="GDC-P_N"/>
</dbReference>
<evidence type="ECO:0000256" key="4">
    <source>
        <dbReference type="ARBA" id="ARBA00023002"/>
    </source>
</evidence>
<dbReference type="GO" id="GO:0005829">
    <property type="term" value="C:cytosol"/>
    <property type="evidence" value="ECO:0007669"/>
    <property type="project" value="TreeGrafter"/>
</dbReference>
<dbReference type="EMBL" id="QJKK01000008">
    <property type="protein sequence ID" value="RAL22708.1"/>
    <property type="molecule type" value="Genomic_DNA"/>
</dbReference>
<gene>
    <name evidence="6" type="primary">gcvPB</name>
    <name evidence="9" type="ORF">DL897_13660</name>
</gene>
<comment type="cofactor">
    <cofactor evidence="1 6">
        <name>pyridoxal 5'-phosphate</name>
        <dbReference type="ChEBI" id="CHEBI:597326"/>
    </cofactor>
</comment>
<dbReference type="HAMAP" id="MF_00713">
    <property type="entry name" value="GcvPB"/>
    <property type="match status" value="1"/>
</dbReference>
<dbReference type="RefSeq" id="WP_113659711.1">
    <property type="nucleotide sequence ID" value="NZ_KZ845670.1"/>
</dbReference>
<sequence>MIKQKEKALIFEMSRPGRAAYDLPDCDVPETKLEELIPSHLIRQTPAELPEVSELDLMRHYTELSNRNHGIDSGFYPLGSCTMKYNPKINEDVARYPGFAKIHPYQSEETVQGALEVLYNLQTELAEITGMDEVTLQPAAGAQGEWSALMMIRAYHESRGENRTKVIVPDSAHGTNPASAAVAGLDTITIPSDEHGLVDVEELKKAVGPDTAALMLTNPNTLGLFEEHIVEIAKVVHEAGGLLYYDGANANAILGITRPGDMGFDVVHLNLHKTFTGPHGGGGPGAGPVGVKKILAPFLPRPQVVKVGDHFKLNHDIPQSIGRVKAFFGNFGILLRAFVYIRSNGPDGLLKVSQDAVLNANYMMRKLQPYFDLPYDRVCKHEFVLSGRRQKKLGVRTLDIAKRLLDFGFHPPTIYFPLIVEECMMIEPTETESKETLDAFINTMIQIAKEAEESPEIVLEAPHDTVVSRLDEVSAARKPILRYTPNHEASANPSNKETVKA</sequence>
<dbReference type="InterPro" id="IPR015424">
    <property type="entry name" value="PyrdxlP-dep_Trfase"/>
</dbReference>
<comment type="function">
    <text evidence="2 6">The glycine cleavage system catalyzes the degradation of glycine. The P protein binds the alpha-amino group of glycine through its pyridoxal phosphate cofactor; CO(2) is released and the remaining methylamine moiety is then transferred to the lipoamide cofactor of the H protein.</text>
</comment>
<dbReference type="CDD" id="cd00613">
    <property type="entry name" value="GDC-P"/>
    <property type="match status" value="1"/>
</dbReference>
<evidence type="ECO:0000256" key="5">
    <source>
        <dbReference type="ARBA" id="ARBA00049026"/>
    </source>
</evidence>
<dbReference type="OrthoDB" id="9801272at2"/>
<dbReference type="PANTHER" id="PTHR11773">
    <property type="entry name" value="GLYCINE DEHYDROGENASE, DECARBOXYLATING"/>
    <property type="match status" value="1"/>
</dbReference>
<dbReference type="Gene3D" id="3.90.1150.10">
    <property type="entry name" value="Aspartate Aminotransferase, domain 1"/>
    <property type="match status" value="1"/>
</dbReference>
<feature type="domain" description="Glycine dehydrogenase C-terminal" evidence="8">
    <location>
        <begin position="353"/>
        <end position="454"/>
    </location>
</feature>
<organism evidence="9 10">
    <name type="scientific">Thermoflavimicrobium daqui</name>
    <dbReference type="NCBI Taxonomy" id="2137476"/>
    <lineage>
        <taxon>Bacteria</taxon>
        <taxon>Bacillati</taxon>
        <taxon>Bacillota</taxon>
        <taxon>Bacilli</taxon>
        <taxon>Bacillales</taxon>
        <taxon>Thermoactinomycetaceae</taxon>
        <taxon>Thermoflavimicrobium</taxon>
    </lineage>
</organism>
<dbReference type="InterPro" id="IPR015421">
    <property type="entry name" value="PyrdxlP-dep_Trfase_major"/>
</dbReference>
<keyword evidence="4 6" id="KW-0560">Oxidoreductase</keyword>
<dbReference type="Gene3D" id="3.40.640.10">
    <property type="entry name" value="Type I PLP-dependent aspartate aminotransferase-like (Major domain)"/>
    <property type="match status" value="1"/>
</dbReference>
<comment type="catalytic activity">
    <reaction evidence="5 6">
        <text>N(6)-[(R)-lipoyl]-L-lysyl-[glycine-cleavage complex H protein] + glycine + H(+) = N(6)-[(R)-S(8)-aminomethyldihydrolipoyl]-L-lysyl-[glycine-cleavage complex H protein] + CO2</text>
        <dbReference type="Rhea" id="RHEA:24304"/>
        <dbReference type="Rhea" id="RHEA-COMP:10494"/>
        <dbReference type="Rhea" id="RHEA-COMP:10495"/>
        <dbReference type="ChEBI" id="CHEBI:15378"/>
        <dbReference type="ChEBI" id="CHEBI:16526"/>
        <dbReference type="ChEBI" id="CHEBI:57305"/>
        <dbReference type="ChEBI" id="CHEBI:83099"/>
        <dbReference type="ChEBI" id="CHEBI:83143"/>
        <dbReference type="EC" id="1.4.4.2"/>
    </reaction>
</comment>
<evidence type="ECO:0000256" key="2">
    <source>
        <dbReference type="ARBA" id="ARBA00003788"/>
    </source>
</evidence>
<dbReference type="Gene3D" id="6.20.440.10">
    <property type="match status" value="1"/>
</dbReference>
<reference evidence="9 10" key="1">
    <citation type="submission" date="2018-06" db="EMBL/GenBank/DDBJ databases">
        <title>Thermoflavimicrobium daqus sp. nov., a thermophilic microbe isolated from Moutai-flavour Daqu.</title>
        <authorList>
            <person name="Wang X."/>
            <person name="Zhou H."/>
        </authorList>
    </citation>
    <scope>NUCLEOTIDE SEQUENCE [LARGE SCALE GENOMIC DNA]</scope>
    <source>
        <strain evidence="9 10">FBKL4.011</strain>
    </source>
</reference>
<dbReference type="InterPro" id="IPR020581">
    <property type="entry name" value="GDC_P"/>
</dbReference>
<dbReference type="InterPro" id="IPR049316">
    <property type="entry name" value="GDC-P_C"/>
</dbReference>
<comment type="caution">
    <text evidence="9">The sequence shown here is derived from an EMBL/GenBank/DDBJ whole genome shotgun (WGS) entry which is preliminary data.</text>
</comment>
<dbReference type="GO" id="GO:0016594">
    <property type="term" value="F:glycine binding"/>
    <property type="evidence" value="ECO:0007669"/>
    <property type="project" value="TreeGrafter"/>
</dbReference>
<evidence type="ECO:0000313" key="9">
    <source>
        <dbReference type="EMBL" id="RAL22708.1"/>
    </source>
</evidence>
<dbReference type="GO" id="GO:0019464">
    <property type="term" value="P:glycine decarboxylation via glycine cleavage system"/>
    <property type="evidence" value="ECO:0007669"/>
    <property type="project" value="UniProtKB-UniRule"/>
</dbReference>
<dbReference type="GO" id="GO:0005960">
    <property type="term" value="C:glycine cleavage complex"/>
    <property type="evidence" value="ECO:0007669"/>
    <property type="project" value="TreeGrafter"/>
</dbReference>
<accession>A0A364K2Q7</accession>
<dbReference type="EC" id="1.4.4.2" evidence="6"/>
<dbReference type="PANTHER" id="PTHR11773:SF1">
    <property type="entry name" value="GLYCINE DEHYDROGENASE (DECARBOXYLATING), MITOCHONDRIAL"/>
    <property type="match status" value="1"/>
</dbReference>